<dbReference type="InterPro" id="IPR025232">
    <property type="entry name" value="DUF4174"/>
</dbReference>
<protein>
    <submittedName>
        <fullName evidence="4">DUF4174 domain-containing protein</fullName>
    </submittedName>
</protein>
<reference evidence="4 5" key="1">
    <citation type="submission" date="2023-04" db="EMBL/GenBank/DDBJ databases">
        <title>Complete genome sequence of Alisedimentitalea scapharcae.</title>
        <authorList>
            <person name="Rong J.-C."/>
            <person name="Yi M.-L."/>
            <person name="Zhao Q."/>
        </authorList>
    </citation>
    <scope>NUCLEOTIDE SEQUENCE [LARGE SCALE GENOMIC DNA]</scope>
    <source>
        <strain evidence="4 5">KCTC 42119</strain>
    </source>
</reference>
<dbReference type="EMBL" id="CP123584">
    <property type="protein sequence ID" value="WZK88091.1"/>
    <property type="molecule type" value="Genomic_DNA"/>
</dbReference>
<organism evidence="4 5">
    <name type="scientific">Aliisedimentitalea scapharcae</name>
    <dbReference type="NCBI Taxonomy" id="1524259"/>
    <lineage>
        <taxon>Bacteria</taxon>
        <taxon>Pseudomonadati</taxon>
        <taxon>Pseudomonadota</taxon>
        <taxon>Alphaproteobacteria</taxon>
        <taxon>Rhodobacterales</taxon>
        <taxon>Roseobacteraceae</taxon>
        <taxon>Aliisedimentitalea</taxon>
    </lineage>
</organism>
<dbReference type="Pfam" id="PF13778">
    <property type="entry name" value="DUF4174"/>
    <property type="match status" value="1"/>
</dbReference>
<dbReference type="Proteomes" id="UP001623232">
    <property type="component" value="Chromosome"/>
</dbReference>
<evidence type="ECO:0000313" key="5">
    <source>
        <dbReference type="Proteomes" id="UP001623232"/>
    </source>
</evidence>
<dbReference type="RefSeq" id="WP_406645457.1">
    <property type="nucleotide sequence ID" value="NZ_CP123584.1"/>
</dbReference>
<keyword evidence="5" id="KW-1185">Reference proteome</keyword>
<keyword evidence="1 2" id="KW-0732">Signal</keyword>
<feature type="domain" description="DUF4174" evidence="3">
    <location>
        <begin position="39"/>
        <end position="140"/>
    </location>
</feature>
<gene>
    <name evidence="4" type="ORF">QEZ52_15980</name>
</gene>
<sequence>MKLLLAFVFTAFLPPTLAAQETVETTPPALTQPVGESDLTEFLWKNRVIVVFADTSADPRFHEQFDRLADGVDMLAERDVIVLTDTDPAARSAARQKLRPRGFSLVVIDKDGGVKLRKPAPWSVREITRSIDKFPSRIQEVRERRGS</sequence>
<feature type="chain" id="PRO_5047196602" evidence="2">
    <location>
        <begin position="19"/>
        <end position="147"/>
    </location>
</feature>
<evidence type="ECO:0000256" key="1">
    <source>
        <dbReference type="ARBA" id="ARBA00022729"/>
    </source>
</evidence>
<accession>A0ABZ2XPT1</accession>
<evidence type="ECO:0000256" key="2">
    <source>
        <dbReference type="SAM" id="SignalP"/>
    </source>
</evidence>
<evidence type="ECO:0000259" key="3">
    <source>
        <dbReference type="Pfam" id="PF13778"/>
    </source>
</evidence>
<feature type="signal peptide" evidence="2">
    <location>
        <begin position="1"/>
        <end position="18"/>
    </location>
</feature>
<proteinExistence type="predicted"/>
<evidence type="ECO:0000313" key="4">
    <source>
        <dbReference type="EMBL" id="WZK88091.1"/>
    </source>
</evidence>
<name>A0ABZ2XPT1_9RHOB</name>